<dbReference type="GO" id="GO:0004497">
    <property type="term" value="F:monooxygenase activity"/>
    <property type="evidence" value="ECO:0007669"/>
    <property type="project" value="UniProtKB-KW"/>
</dbReference>
<dbReference type="Pfam" id="PF03992">
    <property type="entry name" value="ABM"/>
    <property type="match status" value="1"/>
</dbReference>
<dbReference type="Gene3D" id="3.30.70.100">
    <property type="match status" value="1"/>
</dbReference>
<dbReference type="AlphaFoldDB" id="A0A5C4LU90"/>
<dbReference type="OrthoDB" id="9797060at2"/>
<keyword evidence="3" id="KW-1185">Reference proteome</keyword>
<dbReference type="InterPro" id="IPR052936">
    <property type="entry name" value="Jasmonate_Hydroxylase-like"/>
</dbReference>
<accession>A0A5C4LU90</accession>
<dbReference type="EMBL" id="VDFW01000039">
    <property type="protein sequence ID" value="TNC20914.1"/>
    <property type="molecule type" value="Genomic_DNA"/>
</dbReference>
<protein>
    <submittedName>
        <fullName evidence="2">Antibiotic biosynthesis monooxygenase</fullName>
    </submittedName>
</protein>
<dbReference type="SUPFAM" id="SSF54909">
    <property type="entry name" value="Dimeric alpha+beta barrel"/>
    <property type="match status" value="1"/>
</dbReference>
<feature type="domain" description="ABM" evidence="1">
    <location>
        <begin position="4"/>
        <end position="50"/>
    </location>
</feature>
<organism evidence="2 3">
    <name type="scientific">Amycolatopsis alkalitolerans</name>
    <dbReference type="NCBI Taxonomy" id="2547244"/>
    <lineage>
        <taxon>Bacteria</taxon>
        <taxon>Bacillati</taxon>
        <taxon>Actinomycetota</taxon>
        <taxon>Actinomycetes</taxon>
        <taxon>Pseudonocardiales</taxon>
        <taxon>Pseudonocardiaceae</taxon>
        <taxon>Amycolatopsis</taxon>
    </lineage>
</organism>
<gene>
    <name evidence="2" type="ORF">FG385_29745</name>
</gene>
<keyword evidence="2" id="KW-0503">Monooxygenase</keyword>
<comment type="caution">
    <text evidence="2">The sequence shown here is derived from an EMBL/GenBank/DDBJ whole genome shotgun (WGS) entry which is preliminary data.</text>
</comment>
<dbReference type="PANTHER" id="PTHR37811:SF2">
    <property type="entry name" value="ABM DOMAIN-CONTAINING PROTEIN"/>
    <property type="match status" value="1"/>
</dbReference>
<evidence type="ECO:0000259" key="1">
    <source>
        <dbReference type="Pfam" id="PF03992"/>
    </source>
</evidence>
<proteinExistence type="predicted"/>
<keyword evidence="2" id="KW-0560">Oxidoreductase</keyword>
<reference evidence="2 3" key="1">
    <citation type="submission" date="2019-06" db="EMBL/GenBank/DDBJ databases">
        <title>Amycolatopsis alkalitolerans sp. nov., isolated from Gastrodia elata Blume.</title>
        <authorList>
            <person name="Narsing Rao M.P."/>
            <person name="Li W.J."/>
        </authorList>
    </citation>
    <scope>NUCLEOTIDE SEQUENCE [LARGE SCALE GENOMIC DNA]</scope>
    <source>
        <strain evidence="2 3">SYSUP0005</strain>
    </source>
</reference>
<sequence length="82" mass="9239">MIALAAGQPGFLGVDSVREGSELGITVSYWRDEDSIAAWRRNAEHTEARESGRRSWYEAFVVQVAKVERSYAFQRPPAAQRP</sequence>
<name>A0A5C4LU90_9PSEU</name>
<dbReference type="PANTHER" id="PTHR37811">
    <property type="entry name" value="BLL5343 PROTEIN"/>
    <property type="match status" value="1"/>
</dbReference>
<dbReference type="InterPro" id="IPR011008">
    <property type="entry name" value="Dimeric_a/b-barrel"/>
</dbReference>
<evidence type="ECO:0000313" key="2">
    <source>
        <dbReference type="EMBL" id="TNC20914.1"/>
    </source>
</evidence>
<evidence type="ECO:0000313" key="3">
    <source>
        <dbReference type="Proteomes" id="UP000305546"/>
    </source>
</evidence>
<dbReference type="InterPro" id="IPR007138">
    <property type="entry name" value="ABM_dom"/>
</dbReference>
<dbReference type="Proteomes" id="UP000305546">
    <property type="component" value="Unassembled WGS sequence"/>
</dbReference>